<evidence type="ECO:0000259" key="1">
    <source>
        <dbReference type="PROSITE" id="PS50043"/>
    </source>
</evidence>
<feature type="domain" description="HTH luxR-type" evidence="1">
    <location>
        <begin position="264"/>
        <end position="329"/>
    </location>
</feature>
<dbReference type="InterPro" id="IPR000073">
    <property type="entry name" value="AB_hydrolase_1"/>
</dbReference>
<dbReference type="Gene3D" id="3.40.50.1820">
    <property type="entry name" value="alpha/beta hydrolase"/>
    <property type="match status" value="1"/>
</dbReference>
<accession>A0A849KMZ6</accession>
<dbReference type="SMART" id="SM00421">
    <property type="entry name" value="HTH_LUXR"/>
    <property type="match status" value="1"/>
</dbReference>
<sequence length="333" mass="36329">MGLYGTGPPLVKAATWLTHIEADATSPFNRHWIEELARSHTYVTYDARGCGLSARRVDDISFDAWVRDLETVVDALGLPTFPLLGISQGAAIAVAYAARHPERVSRLVLFGGFATSYFTTGKPDPRIREEAETLLKVAELGWGGASPEFRQVFVNKFMPHASSEAKNAFDDYQHLTADAQTAVRCLRAMFSINVKGDATRVRCPALVFHMRGDRLIYFEQGRSLAALVPGARFLPVEGDNHLPLFGDPGWPTVKAALHEFLGSAAVETARLTERQREVLQLVAAGRTDKEIARVLQLSPRTVEMHVAGALKALACGTRAEAVHRATGAGLLAR</sequence>
<organism evidence="2 3">
    <name type="scientific">Ramlibacter montanisoli</name>
    <dbReference type="NCBI Taxonomy" id="2732512"/>
    <lineage>
        <taxon>Bacteria</taxon>
        <taxon>Pseudomonadati</taxon>
        <taxon>Pseudomonadota</taxon>
        <taxon>Betaproteobacteria</taxon>
        <taxon>Burkholderiales</taxon>
        <taxon>Comamonadaceae</taxon>
        <taxon>Ramlibacter</taxon>
    </lineage>
</organism>
<keyword evidence="2" id="KW-0378">Hydrolase</keyword>
<dbReference type="SUPFAM" id="SSF46894">
    <property type="entry name" value="C-terminal effector domain of the bipartite response regulators"/>
    <property type="match status" value="1"/>
</dbReference>
<dbReference type="PRINTS" id="PR00038">
    <property type="entry name" value="HTHLUXR"/>
</dbReference>
<dbReference type="GO" id="GO:0006355">
    <property type="term" value="P:regulation of DNA-templated transcription"/>
    <property type="evidence" value="ECO:0007669"/>
    <property type="project" value="InterPro"/>
</dbReference>
<dbReference type="PANTHER" id="PTHR43433:SF8">
    <property type="entry name" value="BIFUNCTIONAL LIPASE_ADENYLATE CYCLASE LIPJ"/>
    <property type="match status" value="1"/>
</dbReference>
<evidence type="ECO:0000313" key="3">
    <source>
        <dbReference type="Proteomes" id="UP000552954"/>
    </source>
</evidence>
<protein>
    <submittedName>
        <fullName evidence="2">Alpha/beta fold hydrolase</fullName>
    </submittedName>
</protein>
<dbReference type="SUPFAM" id="SSF53474">
    <property type="entry name" value="alpha/beta-Hydrolases"/>
    <property type="match status" value="1"/>
</dbReference>
<dbReference type="InterPro" id="IPR050471">
    <property type="entry name" value="AB_hydrolase"/>
</dbReference>
<name>A0A849KMZ6_9BURK</name>
<dbReference type="InterPro" id="IPR016032">
    <property type="entry name" value="Sig_transdc_resp-reg_C-effctor"/>
</dbReference>
<dbReference type="EMBL" id="JABFCS010000001">
    <property type="protein sequence ID" value="NNU45243.1"/>
    <property type="molecule type" value="Genomic_DNA"/>
</dbReference>
<dbReference type="PANTHER" id="PTHR43433">
    <property type="entry name" value="HYDROLASE, ALPHA/BETA FOLD FAMILY PROTEIN"/>
    <property type="match status" value="1"/>
</dbReference>
<dbReference type="Gene3D" id="1.10.10.10">
    <property type="entry name" value="Winged helix-like DNA-binding domain superfamily/Winged helix DNA-binding domain"/>
    <property type="match status" value="1"/>
</dbReference>
<dbReference type="InterPro" id="IPR000792">
    <property type="entry name" value="Tscrpt_reg_LuxR_C"/>
</dbReference>
<dbReference type="InterPro" id="IPR029058">
    <property type="entry name" value="AB_hydrolase_fold"/>
</dbReference>
<reference evidence="2 3" key="2">
    <citation type="submission" date="2020-06" db="EMBL/GenBank/DDBJ databases">
        <title>Ramlibacter rhizophilus sp. nov., isolated from rhizosphere soil of national flower Mugunghwa from South Korea.</title>
        <authorList>
            <person name="Zheng-Fei Y."/>
            <person name="Huan T."/>
        </authorList>
    </citation>
    <scope>NUCLEOTIDE SEQUENCE [LARGE SCALE GENOMIC DNA]</scope>
    <source>
        <strain evidence="2 3">B156</strain>
    </source>
</reference>
<keyword evidence="3" id="KW-1185">Reference proteome</keyword>
<dbReference type="GO" id="GO:0016787">
    <property type="term" value="F:hydrolase activity"/>
    <property type="evidence" value="ECO:0007669"/>
    <property type="project" value="UniProtKB-KW"/>
</dbReference>
<dbReference type="Pfam" id="PF00196">
    <property type="entry name" value="GerE"/>
    <property type="match status" value="1"/>
</dbReference>
<dbReference type="GO" id="GO:0003677">
    <property type="term" value="F:DNA binding"/>
    <property type="evidence" value="ECO:0007669"/>
    <property type="project" value="InterPro"/>
</dbReference>
<dbReference type="InterPro" id="IPR036388">
    <property type="entry name" value="WH-like_DNA-bd_sf"/>
</dbReference>
<proteinExistence type="predicted"/>
<reference evidence="2 3" key="1">
    <citation type="submission" date="2020-05" db="EMBL/GenBank/DDBJ databases">
        <authorList>
            <person name="Khan S.A."/>
            <person name="Jeon C.O."/>
            <person name="Chun B.H."/>
        </authorList>
    </citation>
    <scope>NUCLEOTIDE SEQUENCE [LARGE SCALE GENOMIC DNA]</scope>
    <source>
        <strain evidence="2 3">B156</strain>
    </source>
</reference>
<evidence type="ECO:0000313" key="2">
    <source>
        <dbReference type="EMBL" id="NNU45243.1"/>
    </source>
</evidence>
<dbReference type="Proteomes" id="UP000552954">
    <property type="component" value="Unassembled WGS sequence"/>
</dbReference>
<dbReference type="CDD" id="cd06170">
    <property type="entry name" value="LuxR_C_like"/>
    <property type="match status" value="1"/>
</dbReference>
<dbReference type="RefSeq" id="WP_171562894.1">
    <property type="nucleotide sequence ID" value="NZ_JABFCS010000001.1"/>
</dbReference>
<dbReference type="AlphaFoldDB" id="A0A849KMZ6"/>
<comment type="caution">
    <text evidence="2">The sequence shown here is derived from an EMBL/GenBank/DDBJ whole genome shotgun (WGS) entry which is preliminary data.</text>
</comment>
<dbReference type="Pfam" id="PF00561">
    <property type="entry name" value="Abhydrolase_1"/>
    <property type="match status" value="1"/>
</dbReference>
<gene>
    <name evidence="2" type="ORF">HK415_21955</name>
</gene>
<dbReference type="PRINTS" id="PR00111">
    <property type="entry name" value="ABHYDROLASE"/>
</dbReference>
<dbReference type="PROSITE" id="PS50043">
    <property type="entry name" value="HTH_LUXR_2"/>
    <property type="match status" value="1"/>
</dbReference>